<organism evidence="3 4">
    <name type="scientific">Artemisia annua</name>
    <name type="common">Sweet wormwood</name>
    <dbReference type="NCBI Taxonomy" id="35608"/>
    <lineage>
        <taxon>Eukaryota</taxon>
        <taxon>Viridiplantae</taxon>
        <taxon>Streptophyta</taxon>
        <taxon>Embryophyta</taxon>
        <taxon>Tracheophyta</taxon>
        <taxon>Spermatophyta</taxon>
        <taxon>Magnoliopsida</taxon>
        <taxon>eudicotyledons</taxon>
        <taxon>Gunneridae</taxon>
        <taxon>Pentapetalae</taxon>
        <taxon>asterids</taxon>
        <taxon>campanulids</taxon>
        <taxon>Asterales</taxon>
        <taxon>Asteraceae</taxon>
        <taxon>Asteroideae</taxon>
        <taxon>Anthemideae</taxon>
        <taxon>Artemisiinae</taxon>
        <taxon>Artemisia</taxon>
    </lineage>
</organism>
<dbReference type="AlphaFoldDB" id="A0A2U1LJQ2"/>
<dbReference type="OrthoDB" id="5544992at2759"/>
<gene>
    <name evidence="3" type="ORF">CTI12_AA483350</name>
</gene>
<dbReference type="InterPro" id="IPR029472">
    <property type="entry name" value="Copia-like_N"/>
</dbReference>
<dbReference type="Proteomes" id="UP000245207">
    <property type="component" value="Unassembled WGS sequence"/>
</dbReference>
<dbReference type="Pfam" id="PF14244">
    <property type="entry name" value="Retrotran_gag_3"/>
    <property type="match status" value="1"/>
</dbReference>
<sequence length="339" mass="38146">MAIPNHSSQNDVASGSNTQNSSNSIHDPLYISNSDHPGMVLTNTPFNGSNFLGWSRTIKMALGAKLKLGFITGSTPRPAVTDENHQKWVRCDYMVTCWILNSMTAELTEAFLYAQSAAELWKEINERYGQSNGPLIYHLQRELNNVSQGSLTIAAYFNKLKRCWDELHNLNGVPTCSCGKMQECSCGLVEKFAEIENRSKLVQFLMKLNEEYESVRNQVLAMDPLPNVNKAYYIVQQVEKQKQVTNHMPEPVAFFANVNQFKNGRRDTRNIKLASRETKISASLDTNSLPAPECYQRVRISLHKREGLDAHTPSWPTSKSIATCSKLWAGTRFATTTAM</sequence>
<dbReference type="PANTHER" id="PTHR37610:SF40">
    <property type="entry name" value="OS01G0909600 PROTEIN"/>
    <property type="match status" value="1"/>
</dbReference>
<evidence type="ECO:0000313" key="3">
    <source>
        <dbReference type="EMBL" id="PWA49224.1"/>
    </source>
</evidence>
<name>A0A2U1LJQ2_ARTAN</name>
<feature type="region of interest" description="Disordered" evidence="1">
    <location>
        <begin position="1"/>
        <end position="28"/>
    </location>
</feature>
<evidence type="ECO:0000259" key="2">
    <source>
        <dbReference type="Pfam" id="PF14244"/>
    </source>
</evidence>
<dbReference type="PANTHER" id="PTHR37610">
    <property type="entry name" value="CCHC-TYPE DOMAIN-CONTAINING PROTEIN"/>
    <property type="match status" value="1"/>
</dbReference>
<protein>
    <recommendedName>
        <fullName evidence="2">Retrotransposon Copia-like N-terminal domain-containing protein</fullName>
    </recommendedName>
</protein>
<proteinExistence type="predicted"/>
<feature type="domain" description="Retrotransposon Copia-like N-terminal" evidence="2">
    <location>
        <begin position="33"/>
        <end position="79"/>
    </location>
</feature>
<accession>A0A2U1LJQ2</accession>
<reference evidence="3 4" key="1">
    <citation type="journal article" date="2018" name="Mol. Plant">
        <title>The genome of Artemisia annua provides insight into the evolution of Asteraceae family and artemisinin biosynthesis.</title>
        <authorList>
            <person name="Shen Q."/>
            <person name="Zhang L."/>
            <person name="Liao Z."/>
            <person name="Wang S."/>
            <person name="Yan T."/>
            <person name="Shi P."/>
            <person name="Liu M."/>
            <person name="Fu X."/>
            <person name="Pan Q."/>
            <person name="Wang Y."/>
            <person name="Lv Z."/>
            <person name="Lu X."/>
            <person name="Zhang F."/>
            <person name="Jiang W."/>
            <person name="Ma Y."/>
            <person name="Chen M."/>
            <person name="Hao X."/>
            <person name="Li L."/>
            <person name="Tang Y."/>
            <person name="Lv G."/>
            <person name="Zhou Y."/>
            <person name="Sun X."/>
            <person name="Brodelius P.E."/>
            <person name="Rose J.K.C."/>
            <person name="Tang K."/>
        </authorList>
    </citation>
    <scope>NUCLEOTIDE SEQUENCE [LARGE SCALE GENOMIC DNA]</scope>
    <source>
        <strain evidence="4">cv. Huhao1</strain>
        <tissue evidence="3">Leaf</tissue>
    </source>
</reference>
<comment type="caution">
    <text evidence="3">The sequence shown here is derived from an EMBL/GenBank/DDBJ whole genome shotgun (WGS) entry which is preliminary data.</text>
</comment>
<keyword evidence="4" id="KW-1185">Reference proteome</keyword>
<evidence type="ECO:0000313" key="4">
    <source>
        <dbReference type="Proteomes" id="UP000245207"/>
    </source>
</evidence>
<evidence type="ECO:0000256" key="1">
    <source>
        <dbReference type="SAM" id="MobiDB-lite"/>
    </source>
</evidence>
<dbReference type="EMBL" id="PKPP01009025">
    <property type="protein sequence ID" value="PWA49224.1"/>
    <property type="molecule type" value="Genomic_DNA"/>
</dbReference>